<reference evidence="1 2" key="1">
    <citation type="submission" date="2016-06" db="EMBL/GenBank/DDBJ databases">
        <title>Genome sequence of halotolerant plant growth promoting strain of Halomonas elongata HEK1 isolated from salterns of Rann of Kutch, Gujarat, India.</title>
        <authorList>
            <person name="Gaba S."/>
            <person name="Singh R.N."/>
            <person name="Abrol S."/>
            <person name="Kaushik R."/>
            <person name="Saxena A.K."/>
        </authorList>
    </citation>
    <scope>NUCLEOTIDE SEQUENCE [LARGE SCALE GENOMIC DNA]</scope>
    <source>
        <strain evidence="1 2">HEK1</strain>
    </source>
</reference>
<dbReference type="AlphaFoldDB" id="A0A1B8P731"/>
<comment type="caution">
    <text evidence="1">The sequence shown here is derived from an EMBL/GenBank/DDBJ whole genome shotgun (WGS) entry which is preliminary data.</text>
</comment>
<dbReference type="EMBL" id="MAJD01000001">
    <property type="protein sequence ID" value="OBX38096.1"/>
    <property type="molecule type" value="Genomic_DNA"/>
</dbReference>
<name>A0A1B8P731_HALEL</name>
<dbReference type="PATRIC" id="fig|2746.7.peg.2545"/>
<dbReference type="GeneID" id="91011932"/>
<organism evidence="1 2">
    <name type="scientific">Halomonas elongata</name>
    <dbReference type="NCBI Taxonomy" id="2746"/>
    <lineage>
        <taxon>Bacteria</taxon>
        <taxon>Pseudomonadati</taxon>
        <taxon>Pseudomonadota</taxon>
        <taxon>Gammaproteobacteria</taxon>
        <taxon>Oceanospirillales</taxon>
        <taxon>Halomonadaceae</taxon>
        <taxon>Halomonas</taxon>
    </lineage>
</organism>
<sequence>MRRISPGHSAYAGTFHGDLPQSLRHEVLARLPDDLRRVVETFEAHYP</sequence>
<dbReference type="RefSeq" id="WP_013331063.1">
    <property type="nucleotide sequence ID" value="NZ_CP087224.1"/>
</dbReference>
<dbReference type="Proteomes" id="UP000092504">
    <property type="component" value="Unassembled WGS sequence"/>
</dbReference>
<accession>A0A1B8P731</accession>
<gene>
    <name evidence="1" type="ORF">A8U91_02482</name>
</gene>
<evidence type="ECO:0000313" key="1">
    <source>
        <dbReference type="EMBL" id="OBX38096.1"/>
    </source>
</evidence>
<evidence type="ECO:0000313" key="2">
    <source>
        <dbReference type="Proteomes" id="UP000092504"/>
    </source>
</evidence>
<protein>
    <submittedName>
        <fullName evidence="1">Uncharacterized protein</fullName>
    </submittedName>
</protein>
<proteinExistence type="predicted"/>